<accession>A0A2T3G8I3</accession>
<evidence type="ECO:0000256" key="1">
    <source>
        <dbReference type="SAM" id="MobiDB-lite"/>
    </source>
</evidence>
<dbReference type="EMBL" id="NWTX01000018">
    <property type="protein sequence ID" value="PST45805.1"/>
    <property type="molecule type" value="Genomic_DNA"/>
</dbReference>
<keyword evidence="4" id="KW-1185">Reference proteome</keyword>
<keyword evidence="2" id="KW-0472">Membrane</keyword>
<dbReference type="Proteomes" id="UP000240228">
    <property type="component" value="Unassembled WGS sequence"/>
</dbReference>
<feature type="transmembrane region" description="Helical" evidence="2">
    <location>
        <begin position="58"/>
        <end position="78"/>
    </location>
</feature>
<feature type="transmembrane region" description="Helical" evidence="2">
    <location>
        <begin position="85"/>
        <end position="104"/>
    </location>
</feature>
<keyword evidence="2" id="KW-1133">Transmembrane helix</keyword>
<protein>
    <submittedName>
        <fullName evidence="3">Uncharacterized protein</fullName>
    </submittedName>
</protein>
<feature type="transmembrane region" description="Helical" evidence="2">
    <location>
        <begin position="31"/>
        <end position="52"/>
    </location>
</feature>
<dbReference type="RefSeq" id="WP_107044595.1">
    <property type="nucleotide sequence ID" value="NZ_NWTX01000018.1"/>
</dbReference>
<gene>
    <name evidence="3" type="ORF">CPA40_08955</name>
</gene>
<evidence type="ECO:0000313" key="4">
    <source>
        <dbReference type="Proteomes" id="UP000240228"/>
    </source>
</evidence>
<name>A0A2T3G8I3_9BIFI</name>
<evidence type="ECO:0000256" key="2">
    <source>
        <dbReference type="SAM" id="Phobius"/>
    </source>
</evidence>
<feature type="compositionally biased region" description="Low complexity" evidence="1">
    <location>
        <begin position="1"/>
        <end position="21"/>
    </location>
</feature>
<reference evidence="4" key="1">
    <citation type="submission" date="2017-09" db="EMBL/GenBank/DDBJ databases">
        <authorList>
            <person name="Sela D.A."/>
            <person name="Albert K."/>
        </authorList>
    </citation>
    <scope>NUCLEOTIDE SEQUENCE [LARGE SCALE GENOMIC DNA]</scope>
    <source>
        <strain evidence="4">UMA51805</strain>
    </source>
</reference>
<reference evidence="3 4" key="2">
    <citation type="submission" date="2018-03" db="EMBL/GenBank/DDBJ databases">
        <title>The comparative genomics of Bifidobacterium callitrichos reflects dietary carbohydrate utilization within the common marmoset gut.</title>
        <authorList>
            <person name="Rani A."/>
        </authorList>
    </citation>
    <scope>NUCLEOTIDE SEQUENCE [LARGE SCALE GENOMIC DNA]</scope>
    <source>
        <strain evidence="3 4">UMA51805</strain>
    </source>
</reference>
<proteinExistence type="predicted"/>
<feature type="region of interest" description="Disordered" evidence="1">
    <location>
        <begin position="1"/>
        <end position="26"/>
    </location>
</feature>
<sequence>MGQQTQSKRSSGESQSQSGKQGRTERRRNRYATIAFLCAIVGVAYPAIAPAAWVDPRWIPAAPFVTALFALLAISIYVRNRRNGGLVRAIIALLCAGGLMSGMIETSHGSIVVHPLDGMNISVPGVIDITASQGPQPSDGETRDTVIHDNEIVLIYERVPGPAAV</sequence>
<dbReference type="AlphaFoldDB" id="A0A2T3G8I3"/>
<evidence type="ECO:0000313" key="3">
    <source>
        <dbReference type="EMBL" id="PST45805.1"/>
    </source>
</evidence>
<keyword evidence="2" id="KW-0812">Transmembrane</keyword>
<organism evidence="3 4">
    <name type="scientific">Bifidobacterium callitrichos</name>
    <dbReference type="NCBI Taxonomy" id="762209"/>
    <lineage>
        <taxon>Bacteria</taxon>
        <taxon>Bacillati</taxon>
        <taxon>Actinomycetota</taxon>
        <taxon>Actinomycetes</taxon>
        <taxon>Bifidobacteriales</taxon>
        <taxon>Bifidobacteriaceae</taxon>
        <taxon>Bifidobacterium</taxon>
    </lineage>
</organism>
<comment type="caution">
    <text evidence="3">The sequence shown here is derived from an EMBL/GenBank/DDBJ whole genome shotgun (WGS) entry which is preliminary data.</text>
</comment>